<reference evidence="2" key="1">
    <citation type="submission" date="2020-08" db="EMBL/GenBank/DDBJ databases">
        <title>Multicomponent nature underlies the extraordinary mechanical properties of spider dragline silk.</title>
        <authorList>
            <person name="Kono N."/>
            <person name="Nakamura H."/>
            <person name="Mori M."/>
            <person name="Yoshida Y."/>
            <person name="Ohtoshi R."/>
            <person name="Malay A.D."/>
            <person name="Moran D.A.P."/>
            <person name="Tomita M."/>
            <person name="Numata K."/>
            <person name="Arakawa K."/>
        </authorList>
    </citation>
    <scope>NUCLEOTIDE SEQUENCE</scope>
</reference>
<accession>A0A8X6QAM8</accession>
<organism evidence="2 3">
    <name type="scientific">Nephila pilipes</name>
    <name type="common">Giant wood spider</name>
    <name type="synonym">Nephila maculata</name>
    <dbReference type="NCBI Taxonomy" id="299642"/>
    <lineage>
        <taxon>Eukaryota</taxon>
        <taxon>Metazoa</taxon>
        <taxon>Ecdysozoa</taxon>
        <taxon>Arthropoda</taxon>
        <taxon>Chelicerata</taxon>
        <taxon>Arachnida</taxon>
        <taxon>Araneae</taxon>
        <taxon>Araneomorphae</taxon>
        <taxon>Entelegynae</taxon>
        <taxon>Araneoidea</taxon>
        <taxon>Nephilidae</taxon>
        <taxon>Nephila</taxon>
    </lineage>
</organism>
<evidence type="ECO:0000313" key="3">
    <source>
        <dbReference type="Proteomes" id="UP000887013"/>
    </source>
</evidence>
<gene>
    <name evidence="2" type="ORF">NPIL_672431</name>
</gene>
<protein>
    <submittedName>
        <fullName evidence="2">Uncharacterized protein</fullName>
    </submittedName>
</protein>
<dbReference type="EMBL" id="BMAW01126053">
    <property type="protein sequence ID" value="GFU15133.1"/>
    <property type="molecule type" value="Genomic_DNA"/>
</dbReference>
<dbReference type="Proteomes" id="UP000887013">
    <property type="component" value="Unassembled WGS sequence"/>
</dbReference>
<evidence type="ECO:0000313" key="2">
    <source>
        <dbReference type="EMBL" id="GFU15133.1"/>
    </source>
</evidence>
<dbReference type="AlphaFoldDB" id="A0A8X6QAM8"/>
<sequence>GSSRRGSKAAGSAAAGAARQQAAAGGARQAGAAARCFCSRCGAAPAIKKAYGRPAAFVPARSATLVLPRPLRMRAAYAPHTRLKARVLHG</sequence>
<proteinExistence type="predicted"/>
<keyword evidence="3" id="KW-1185">Reference proteome</keyword>
<feature type="non-terminal residue" evidence="2">
    <location>
        <position position="1"/>
    </location>
</feature>
<name>A0A8X6QAM8_NEPPI</name>
<evidence type="ECO:0000256" key="1">
    <source>
        <dbReference type="SAM" id="MobiDB-lite"/>
    </source>
</evidence>
<comment type="caution">
    <text evidence="2">The sequence shown here is derived from an EMBL/GenBank/DDBJ whole genome shotgun (WGS) entry which is preliminary data.</text>
</comment>
<feature type="region of interest" description="Disordered" evidence="1">
    <location>
        <begin position="1"/>
        <end position="21"/>
    </location>
</feature>